<dbReference type="SUPFAM" id="SSF81296">
    <property type="entry name" value="E set domains"/>
    <property type="match status" value="1"/>
</dbReference>
<feature type="domain" description="Glycosyl hydrolase family 13 catalytic" evidence="3">
    <location>
        <begin position="231"/>
        <end position="670"/>
    </location>
</feature>
<feature type="region of interest" description="Disordered" evidence="2">
    <location>
        <begin position="838"/>
        <end position="1011"/>
    </location>
</feature>
<dbReference type="GeneID" id="16993639"/>
<dbReference type="SMART" id="SM00642">
    <property type="entry name" value="Aamy"/>
    <property type="match status" value="1"/>
</dbReference>
<protein>
    <submittedName>
        <fullName evidence="4">Isoamylase</fullName>
    </submittedName>
</protein>
<dbReference type="Gene3D" id="3.20.20.80">
    <property type="entry name" value="Glycosidases"/>
    <property type="match status" value="1"/>
</dbReference>
<dbReference type="AlphaFoldDB" id="M1VH53"/>
<evidence type="ECO:0000313" key="4">
    <source>
        <dbReference type="EMBL" id="BAM80148.1"/>
    </source>
</evidence>
<reference evidence="4 5" key="2">
    <citation type="journal article" date="2007" name="BMC Biol.">
        <title>A 100%-complete sequence reveals unusually simple genomic features in the hot-spring red alga Cyanidioschyzon merolae.</title>
        <authorList>
            <person name="Nozaki H."/>
            <person name="Takano H."/>
            <person name="Misumi O."/>
            <person name="Terasawa K."/>
            <person name="Matsuzaki M."/>
            <person name="Maruyama S."/>
            <person name="Nishida K."/>
            <person name="Yagisawa F."/>
            <person name="Yoshida Y."/>
            <person name="Fujiwara T."/>
            <person name="Takio S."/>
            <person name="Tamura K."/>
            <person name="Chung S.J."/>
            <person name="Nakamura S."/>
            <person name="Kuroiwa H."/>
            <person name="Tanaka K."/>
            <person name="Sato N."/>
            <person name="Kuroiwa T."/>
        </authorList>
    </citation>
    <scope>NUCLEOTIDE SEQUENCE [LARGE SCALE GENOMIC DNA]</scope>
    <source>
        <strain evidence="4 5">10D</strain>
    </source>
</reference>
<dbReference type="Gramene" id="CMI294CT">
    <property type="protein sequence ID" value="CMI294CT"/>
    <property type="gene ID" value="CMI294C"/>
</dbReference>
<dbReference type="HOGENOM" id="CLU_011725_2_1_1"/>
<dbReference type="eggNOG" id="KOG0470">
    <property type="taxonomic scope" value="Eukaryota"/>
</dbReference>
<dbReference type="SUPFAM" id="SSF51011">
    <property type="entry name" value="Glycosyl hydrolase domain"/>
    <property type="match status" value="1"/>
</dbReference>
<dbReference type="InterPro" id="IPR013780">
    <property type="entry name" value="Glyco_hydro_b"/>
</dbReference>
<accession>M1VH53</accession>
<dbReference type="InterPro" id="IPR017853">
    <property type="entry name" value="GH"/>
</dbReference>
<gene>
    <name evidence="4" type="ORF">CYME_CMI294C</name>
</gene>
<dbReference type="GO" id="GO:0005975">
    <property type="term" value="P:carbohydrate metabolic process"/>
    <property type="evidence" value="ECO:0007669"/>
    <property type="project" value="InterPro"/>
</dbReference>
<proteinExistence type="inferred from homology"/>
<comment type="similarity">
    <text evidence="1">Belongs to the glycosyl hydrolase 13 family.</text>
</comment>
<dbReference type="EMBL" id="AP006491">
    <property type="protein sequence ID" value="BAM80148.1"/>
    <property type="molecule type" value="Genomic_DNA"/>
</dbReference>
<dbReference type="Gene3D" id="2.60.40.1180">
    <property type="entry name" value="Golgi alpha-mannosidase II"/>
    <property type="match status" value="1"/>
</dbReference>
<dbReference type="STRING" id="280699.M1VH53"/>
<evidence type="ECO:0000313" key="5">
    <source>
        <dbReference type="Proteomes" id="UP000007014"/>
    </source>
</evidence>
<name>M1VH53_CYAM1</name>
<keyword evidence="5" id="KW-1185">Reference proteome</keyword>
<dbReference type="InterPro" id="IPR048650">
    <property type="entry name" value="ISOA1-3-like_C"/>
</dbReference>
<dbReference type="InterPro" id="IPR006047">
    <property type="entry name" value="GH13_cat_dom"/>
</dbReference>
<reference evidence="4 5" key="1">
    <citation type="journal article" date="2004" name="Nature">
        <title>Genome sequence of the ultrasmall unicellular red alga Cyanidioschyzon merolae 10D.</title>
        <authorList>
            <person name="Matsuzaki M."/>
            <person name="Misumi O."/>
            <person name="Shin-i T."/>
            <person name="Maruyama S."/>
            <person name="Takahara M."/>
            <person name="Miyagishima S."/>
            <person name="Mori T."/>
            <person name="Nishida K."/>
            <person name="Yagisawa F."/>
            <person name="Nishida K."/>
            <person name="Yoshida Y."/>
            <person name="Nishimura Y."/>
            <person name="Nakao S."/>
            <person name="Kobayashi T."/>
            <person name="Momoyama Y."/>
            <person name="Higashiyama T."/>
            <person name="Minoda A."/>
            <person name="Sano M."/>
            <person name="Nomoto H."/>
            <person name="Oishi K."/>
            <person name="Hayashi H."/>
            <person name="Ohta F."/>
            <person name="Nishizaka S."/>
            <person name="Haga S."/>
            <person name="Miura S."/>
            <person name="Morishita T."/>
            <person name="Kabeya Y."/>
            <person name="Terasawa K."/>
            <person name="Suzuki Y."/>
            <person name="Ishii Y."/>
            <person name="Asakawa S."/>
            <person name="Takano H."/>
            <person name="Ohta N."/>
            <person name="Kuroiwa H."/>
            <person name="Tanaka K."/>
            <person name="Shimizu N."/>
            <person name="Sugano S."/>
            <person name="Sato N."/>
            <person name="Nozaki H."/>
            <person name="Ogasawara N."/>
            <person name="Kohara Y."/>
            <person name="Kuroiwa T."/>
        </authorList>
    </citation>
    <scope>NUCLEOTIDE SEQUENCE [LARGE SCALE GENOMIC DNA]</scope>
    <source>
        <strain evidence="4 5">10D</strain>
    </source>
</reference>
<sequence length="1011" mass="110803">MGNQTSQVGYEVLDQSTGRRIRRVTSSASILLESRKSLTGAPWLSRVLRGKPSPYGCHPLDANTVNFAIYSTEQRHMSLIIYHPEGSALAAGSGALEAIPEDAEAGDDKNLEPPNDDSSGFAVLALDSCVELRLDPRKNRMGKVWHVAVQPLLAGYRYAWRVGRGKGAQIVLDPFARIIDSPLYYDFHAREKRKNKYTPFAVIPPLDYLSGFDWQGVRKPNIPASDMVIYEVHVRSFTAMAKDIRSPRGTFTAVIEKIPYLKALGINCVEFLPIFEFNELEWQKKNPSTGEDLCQYWGYSTVAFFAPMNRFSVIGAATSEAARRKWARAYRYRHVLDEFRTMVRELHRAGIAVILDIVFNHTAETWKTYHFRALANREYYLHDHGNDVNFSGCGHTFACNSLAGIEVIHDCVRFWANDMQVDGFRFDLAACLLRSTVPPFDLMEFPAVIQALKNDSALSDVLFIAEPWDLSAYVVGHFAQFGPSWSDWNGKYRDCVRKFIKGDTGMIQEMATRICGSEDIYGGNVPAEIRRGLQENGHAYGINFITCHDGMSLRDLVSYNDAQNWANGEDNRDGEKHNLSWNCGVEGETDDENVLRLRRRQERNFFLILLCSARVPMIRSGDEIGHTQRGNSNVWCQDNELNYLHWNALASESGEARSLFRFVSTLVHFRKLTAPIWRRFLSESRGDFVWCGTDASAAVLCNALGSVGERDDDTSSEEPLADTSACPLNWENPNNFLAFVIRGARAPALQGRHLYIAFNASHEACDITAPRFADGKSGWAVLFNTAAPAPMDCFALAGASGFPEDVETSMTCVSMPFHMEPYSAVLMVQHCASFGSVENERTQESAQAPEQTPTDAPPALEPETSEASAPGTPAADARTEASAPQDVSEAAPEPAGDSNAAGVDAEAPAMESAPDPLEVSASGSGPEETSPDTAPDTADTDAAPDTAATDTTAADVETADAAPDTPATETGDTADAAPDTAAADVDPGDTAADTDMAIEPQQDMPPGEQAP</sequence>
<feature type="compositionally biased region" description="Low complexity" evidence="2">
    <location>
        <begin position="931"/>
        <end position="995"/>
    </location>
</feature>
<evidence type="ECO:0000259" key="3">
    <source>
        <dbReference type="SMART" id="SM00642"/>
    </source>
</evidence>
<evidence type="ECO:0000256" key="2">
    <source>
        <dbReference type="SAM" id="MobiDB-lite"/>
    </source>
</evidence>
<dbReference type="InterPro" id="IPR014756">
    <property type="entry name" value="Ig_E-set"/>
</dbReference>
<dbReference type="Proteomes" id="UP000007014">
    <property type="component" value="Chromosome 9"/>
</dbReference>
<dbReference type="InterPro" id="IPR013783">
    <property type="entry name" value="Ig-like_fold"/>
</dbReference>
<dbReference type="KEGG" id="cme:CYME_CMI294C"/>
<dbReference type="RefSeq" id="XP_005536434.1">
    <property type="nucleotide sequence ID" value="XM_005536377.1"/>
</dbReference>
<dbReference type="SUPFAM" id="SSF51445">
    <property type="entry name" value="(Trans)glycosidases"/>
    <property type="match status" value="1"/>
</dbReference>
<dbReference type="Gene3D" id="2.60.40.10">
    <property type="entry name" value="Immunoglobulins"/>
    <property type="match status" value="1"/>
</dbReference>
<dbReference type="OrthoDB" id="204980at2759"/>
<evidence type="ECO:0000256" key="1">
    <source>
        <dbReference type="ARBA" id="ARBA00008061"/>
    </source>
</evidence>
<dbReference type="Pfam" id="PF21156">
    <property type="entry name" value="ISOA1-3_C"/>
    <property type="match status" value="1"/>
</dbReference>
<dbReference type="PANTHER" id="PTHR43002">
    <property type="entry name" value="GLYCOGEN DEBRANCHING ENZYME"/>
    <property type="match status" value="1"/>
</dbReference>
<dbReference type="CDD" id="cd11326">
    <property type="entry name" value="AmyAc_Glg_debranch"/>
    <property type="match status" value="1"/>
</dbReference>
<organism evidence="4 5">
    <name type="scientific">Cyanidioschyzon merolae (strain NIES-3377 / 10D)</name>
    <name type="common">Unicellular red alga</name>
    <dbReference type="NCBI Taxonomy" id="280699"/>
    <lineage>
        <taxon>Eukaryota</taxon>
        <taxon>Rhodophyta</taxon>
        <taxon>Bangiophyceae</taxon>
        <taxon>Cyanidiales</taxon>
        <taxon>Cyanidiaceae</taxon>
        <taxon>Cyanidioschyzon</taxon>
    </lineage>
</organism>
<feature type="compositionally biased region" description="Polar residues" evidence="2">
    <location>
        <begin position="844"/>
        <end position="854"/>
    </location>
</feature>